<keyword evidence="3" id="KW-1185">Reference proteome</keyword>
<feature type="transmembrane region" description="Helical" evidence="1">
    <location>
        <begin position="93"/>
        <end position="117"/>
    </location>
</feature>
<sequence length="178" mass="18632">MTDRRMSQNLDYRMRTAVSGLALTAALLATTGPAWVVVADHPRISWNLWAVAAGRPSNGQPPVDSTQSWGRAMLGVLLLTALLALVTAAEATFAWAVATGVAAAAAFALEIGFHYGARYNVYGNSYMYAINGAGAKVVLLMTGLLVVWAIVIAGFARSSPTAPVAVQQGPANLDELSL</sequence>
<dbReference type="AlphaFoldDB" id="A0A8J3QZW5"/>
<dbReference type="EMBL" id="BONZ01000075">
    <property type="protein sequence ID" value="GIH18968.1"/>
    <property type="molecule type" value="Genomic_DNA"/>
</dbReference>
<dbReference type="Proteomes" id="UP000642748">
    <property type="component" value="Unassembled WGS sequence"/>
</dbReference>
<organism evidence="2 3">
    <name type="scientific">Rugosimonospora africana</name>
    <dbReference type="NCBI Taxonomy" id="556532"/>
    <lineage>
        <taxon>Bacteria</taxon>
        <taxon>Bacillati</taxon>
        <taxon>Actinomycetota</taxon>
        <taxon>Actinomycetes</taxon>
        <taxon>Micromonosporales</taxon>
        <taxon>Micromonosporaceae</taxon>
        <taxon>Rugosimonospora</taxon>
    </lineage>
</organism>
<keyword evidence="1" id="KW-0812">Transmembrane</keyword>
<accession>A0A8J3QZW5</accession>
<proteinExistence type="predicted"/>
<gene>
    <name evidence="2" type="ORF">Raf01_71400</name>
</gene>
<protein>
    <submittedName>
        <fullName evidence="2">Uncharacterized protein</fullName>
    </submittedName>
</protein>
<reference evidence="2" key="1">
    <citation type="submission" date="2021-01" db="EMBL/GenBank/DDBJ databases">
        <title>Whole genome shotgun sequence of Rugosimonospora africana NBRC 104875.</title>
        <authorList>
            <person name="Komaki H."/>
            <person name="Tamura T."/>
        </authorList>
    </citation>
    <scope>NUCLEOTIDE SEQUENCE</scope>
    <source>
        <strain evidence="2">NBRC 104875</strain>
    </source>
</reference>
<feature type="transmembrane region" description="Helical" evidence="1">
    <location>
        <begin position="68"/>
        <end position="86"/>
    </location>
</feature>
<evidence type="ECO:0000313" key="3">
    <source>
        <dbReference type="Proteomes" id="UP000642748"/>
    </source>
</evidence>
<evidence type="ECO:0000256" key="1">
    <source>
        <dbReference type="SAM" id="Phobius"/>
    </source>
</evidence>
<evidence type="ECO:0000313" key="2">
    <source>
        <dbReference type="EMBL" id="GIH18968.1"/>
    </source>
</evidence>
<dbReference type="RefSeq" id="WP_203922454.1">
    <property type="nucleotide sequence ID" value="NZ_BONZ01000075.1"/>
</dbReference>
<comment type="caution">
    <text evidence="2">The sequence shown here is derived from an EMBL/GenBank/DDBJ whole genome shotgun (WGS) entry which is preliminary data.</text>
</comment>
<name>A0A8J3QZW5_9ACTN</name>
<feature type="transmembrane region" description="Helical" evidence="1">
    <location>
        <begin position="137"/>
        <end position="156"/>
    </location>
</feature>
<keyword evidence="1" id="KW-0472">Membrane</keyword>
<keyword evidence="1" id="KW-1133">Transmembrane helix</keyword>